<dbReference type="EMBL" id="JBFOHK010000001">
    <property type="protein sequence ID" value="MEW9571095.1"/>
    <property type="molecule type" value="Genomic_DNA"/>
</dbReference>
<dbReference type="InterPro" id="IPR051199">
    <property type="entry name" value="LPS_LOS_Heptosyltrfase"/>
</dbReference>
<evidence type="ECO:0000313" key="3">
    <source>
        <dbReference type="EMBL" id="MEW9571095.1"/>
    </source>
</evidence>
<proteinExistence type="predicted"/>
<dbReference type="InterPro" id="IPR002201">
    <property type="entry name" value="Glyco_trans_9"/>
</dbReference>
<dbReference type="Proteomes" id="UP001556220">
    <property type="component" value="Unassembled WGS sequence"/>
</dbReference>
<comment type="caution">
    <text evidence="3">The sequence shown here is derived from an EMBL/GenBank/DDBJ whole genome shotgun (WGS) entry which is preliminary data.</text>
</comment>
<evidence type="ECO:0000256" key="1">
    <source>
        <dbReference type="ARBA" id="ARBA00022676"/>
    </source>
</evidence>
<accession>A0ABV3QBC5</accession>
<keyword evidence="1" id="KW-0328">Glycosyltransferase</keyword>
<sequence>MARPPHESFDLDHLRRRVARGLMRLLFGTPAQPSGEPLPRRGIHRILVCHVSHTLGNALLLTPLIQELEATWPGAQIDIVTRSQVGRELYGHYDRIGQVFQLPAHGFGHPRQWLRGLRGMRKAHYDLAIDVDPQSQTGRLLLLKARATWTLGFSGPKKSGSVTHAIEVPEHVQSKGQRPVYLLRQALGGIAEADYPVPDIRLDEAERAQGRRVLERVLATTPAAAQHGKVIGVFANATGPKLLGTDWWNPLLQTLEQLRPDCRLVEIVPMSGRSMLDSHYPGYFSTDLRQLGGVLANLDGYLSLDCGIMHLACASRVPTLGIFTTTRADEWGPYGPSNHVIHAYGLAPEAVARELAARL</sequence>
<dbReference type="Pfam" id="PF01075">
    <property type="entry name" value="Glyco_transf_9"/>
    <property type="match status" value="1"/>
</dbReference>
<dbReference type="CDD" id="cd03789">
    <property type="entry name" value="GT9_LPS_heptosyltransferase"/>
    <property type="match status" value="1"/>
</dbReference>
<protein>
    <submittedName>
        <fullName evidence="3">Glycosyltransferase family 9 protein</fullName>
    </submittedName>
</protein>
<organism evidence="3 4">
    <name type="scientific">Rhodanobacter lycopersici</name>
    <dbReference type="NCBI Taxonomy" id="3162487"/>
    <lineage>
        <taxon>Bacteria</taxon>
        <taxon>Pseudomonadati</taxon>
        <taxon>Pseudomonadota</taxon>
        <taxon>Gammaproteobacteria</taxon>
        <taxon>Lysobacterales</taxon>
        <taxon>Rhodanobacteraceae</taxon>
        <taxon>Rhodanobacter</taxon>
    </lineage>
</organism>
<evidence type="ECO:0000256" key="2">
    <source>
        <dbReference type="ARBA" id="ARBA00022679"/>
    </source>
</evidence>
<gene>
    <name evidence="3" type="ORF">ABQJ54_04980</name>
</gene>
<name>A0ABV3QBC5_9GAMM</name>
<keyword evidence="2" id="KW-0808">Transferase</keyword>
<dbReference type="Gene3D" id="3.40.50.2000">
    <property type="entry name" value="Glycogen Phosphorylase B"/>
    <property type="match status" value="2"/>
</dbReference>
<dbReference type="SUPFAM" id="SSF53756">
    <property type="entry name" value="UDP-Glycosyltransferase/glycogen phosphorylase"/>
    <property type="match status" value="1"/>
</dbReference>
<keyword evidence="4" id="KW-1185">Reference proteome</keyword>
<dbReference type="PANTHER" id="PTHR30160">
    <property type="entry name" value="TETRAACYLDISACCHARIDE 4'-KINASE-RELATED"/>
    <property type="match status" value="1"/>
</dbReference>
<evidence type="ECO:0000313" key="4">
    <source>
        <dbReference type="Proteomes" id="UP001556220"/>
    </source>
</evidence>
<dbReference type="RefSeq" id="WP_367853157.1">
    <property type="nucleotide sequence ID" value="NZ_JBFOHK010000001.1"/>
</dbReference>
<reference evidence="3 4" key="1">
    <citation type="submission" date="2024-06" db="EMBL/GenBank/DDBJ databases">
        <authorList>
            <person name="Woo H."/>
        </authorList>
    </citation>
    <scope>NUCLEOTIDE SEQUENCE [LARGE SCALE GENOMIC DNA]</scope>
    <source>
        <strain evidence="3 4">Si-c</strain>
    </source>
</reference>